<name>A0A699SM21_TANCI</name>
<protein>
    <submittedName>
        <fullName evidence="1">Uncharacterized protein</fullName>
    </submittedName>
</protein>
<feature type="non-terminal residue" evidence="1">
    <location>
        <position position="155"/>
    </location>
</feature>
<sequence length="155" mass="18023">MKRLKDLKDKQKKLKHKLRKLFNPAILKAQTQKWTEHEEKKAKMMQEYKNQISFRVDTLPITKINYVLNSRKEGEQPADLHVVDKESAPPASDAKINDGKELVFYKSEDKKSEGIISVEDNLDEDDKKPLSKRFKIMNPIPNIPNPTPLNIFVPE</sequence>
<proteinExistence type="predicted"/>
<dbReference type="AlphaFoldDB" id="A0A699SM21"/>
<evidence type="ECO:0000313" key="1">
    <source>
        <dbReference type="EMBL" id="GFC98408.1"/>
    </source>
</evidence>
<organism evidence="1">
    <name type="scientific">Tanacetum cinerariifolium</name>
    <name type="common">Dalmatian daisy</name>
    <name type="synonym">Chrysanthemum cinerariifolium</name>
    <dbReference type="NCBI Taxonomy" id="118510"/>
    <lineage>
        <taxon>Eukaryota</taxon>
        <taxon>Viridiplantae</taxon>
        <taxon>Streptophyta</taxon>
        <taxon>Embryophyta</taxon>
        <taxon>Tracheophyta</taxon>
        <taxon>Spermatophyta</taxon>
        <taxon>Magnoliopsida</taxon>
        <taxon>eudicotyledons</taxon>
        <taxon>Gunneridae</taxon>
        <taxon>Pentapetalae</taxon>
        <taxon>asterids</taxon>
        <taxon>campanulids</taxon>
        <taxon>Asterales</taxon>
        <taxon>Asteraceae</taxon>
        <taxon>Asteroideae</taxon>
        <taxon>Anthemideae</taxon>
        <taxon>Anthemidinae</taxon>
        <taxon>Tanacetum</taxon>
    </lineage>
</organism>
<reference evidence="1" key="1">
    <citation type="journal article" date="2019" name="Sci. Rep.">
        <title>Draft genome of Tanacetum cinerariifolium, the natural source of mosquito coil.</title>
        <authorList>
            <person name="Yamashiro T."/>
            <person name="Shiraishi A."/>
            <person name="Satake H."/>
            <person name="Nakayama K."/>
        </authorList>
    </citation>
    <scope>NUCLEOTIDE SEQUENCE</scope>
</reference>
<accession>A0A699SM21</accession>
<comment type="caution">
    <text evidence="1">The sequence shown here is derived from an EMBL/GenBank/DDBJ whole genome shotgun (WGS) entry which is preliminary data.</text>
</comment>
<gene>
    <name evidence="1" type="ORF">Tci_870378</name>
</gene>
<dbReference type="EMBL" id="BKCJ011172042">
    <property type="protein sequence ID" value="GFC98408.1"/>
    <property type="molecule type" value="Genomic_DNA"/>
</dbReference>